<feature type="compositionally biased region" description="Polar residues" evidence="1">
    <location>
        <begin position="277"/>
        <end position="289"/>
    </location>
</feature>
<proteinExistence type="predicted"/>
<keyword evidence="3" id="KW-1185">Reference proteome</keyword>
<dbReference type="Proteomes" id="UP000635477">
    <property type="component" value="Unassembled WGS sequence"/>
</dbReference>
<protein>
    <recommendedName>
        <fullName evidence="4">LIM zinc-binding domain-containing protein</fullName>
    </recommendedName>
</protein>
<feature type="region of interest" description="Disordered" evidence="1">
    <location>
        <begin position="264"/>
        <end position="373"/>
    </location>
</feature>
<dbReference type="OrthoDB" id="8062037at2759"/>
<evidence type="ECO:0008006" key="4">
    <source>
        <dbReference type="Google" id="ProtNLM"/>
    </source>
</evidence>
<evidence type="ECO:0000313" key="3">
    <source>
        <dbReference type="Proteomes" id="UP000635477"/>
    </source>
</evidence>
<accession>A0A8H4UKG4</accession>
<organism evidence="2 3">
    <name type="scientific">Fusarium zealandicum</name>
    <dbReference type="NCBI Taxonomy" id="1053134"/>
    <lineage>
        <taxon>Eukaryota</taxon>
        <taxon>Fungi</taxon>
        <taxon>Dikarya</taxon>
        <taxon>Ascomycota</taxon>
        <taxon>Pezizomycotina</taxon>
        <taxon>Sordariomycetes</taxon>
        <taxon>Hypocreomycetidae</taxon>
        <taxon>Hypocreales</taxon>
        <taxon>Nectriaceae</taxon>
        <taxon>Fusarium</taxon>
        <taxon>Fusarium staphyleae species complex</taxon>
    </lineage>
</organism>
<comment type="caution">
    <text evidence="2">The sequence shown here is derived from an EMBL/GenBank/DDBJ whole genome shotgun (WGS) entry which is preliminary data.</text>
</comment>
<reference evidence="2" key="2">
    <citation type="submission" date="2020-05" db="EMBL/GenBank/DDBJ databases">
        <authorList>
            <person name="Kim H.-S."/>
            <person name="Proctor R.H."/>
            <person name="Brown D.W."/>
        </authorList>
    </citation>
    <scope>NUCLEOTIDE SEQUENCE</scope>
    <source>
        <strain evidence="2">NRRL 22465</strain>
    </source>
</reference>
<dbReference type="AlphaFoldDB" id="A0A8H4UKG4"/>
<reference evidence="2" key="1">
    <citation type="journal article" date="2020" name="BMC Genomics">
        <title>Correction to: Identification and distribution of gene clusters required for synthesis of sphingolipid metabolism inhibitors in diverse species of the filamentous fungus Fusarium.</title>
        <authorList>
            <person name="Kim H.S."/>
            <person name="Lohmar J.M."/>
            <person name="Busman M."/>
            <person name="Brown D.W."/>
            <person name="Naumann T.A."/>
            <person name="Divon H.H."/>
            <person name="Lysoe E."/>
            <person name="Uhlig S."/>
            <person name="Proctor R.H."/>
        </authorList>
    </citation>
    <scope>NUCLEOTIDE SEQUENCE</scope>
    <source>
        <strain evidence="2">NRRL 22465</strain>
    </source>
</reference>
<gene>
    <name evidence="2" type="ORF">FZEAL_5073</name>
</gene>
<dbReference type="EMBL" id="JABEYC010000358">
    <property type="protein sequence ID" value="KAF4978569.1"/>
    <property type="molecule type" value="Genomic_DNA"/>
</dbReference>
<feature type="compositionally biased region" description="Low complexity" evidence="1">
    <location>
        <begin position="264"/>
        <end position="276"/>
    </location>
</feature>
<evidence type="ECO:0000313" key="2">
    <source>
        <dbReference type="EMBL" id="KAF4978569.1"/>
    </source>
</evidence>
<feature type="region of interest" description="Disordered" evidence="1">
    <location>
        <begin position="166"/>
        <end position="189"/>
    </location>
</feature>
<evidence type="ECO:0000256" key="1">
    <source>
        <dbReference type="SAM" id="MobiDB-lite"/>
    </source>
</evidence>
<feature type="compositionally biased region" description="Low complexity" evidence="1">
    <location>
        <begin position="290"/>
        <end position="302"/>
    </location>
</feature>
<sequence>MPTSNHPNIFTCTFCFHVSQGPPHVIGHSARLACPACHAALLNLAICWVCGELIFRGDECVSFGWCFWHRACYGCLLCGSRAICRGVPVQALFWEEDDTGVRGIGCGGREVTEAPLCAACVVEAEVEGVREERVIVQRGLRRVERVDGGLTTRRWEVKDGEKRGTKVIKSSPAWASSHRSGGDGIGGDGLRTNNKATGFVDSSETVIWVNIFDPINGPSFKPSPLKPIPLFMYRPPDPTTEPQQHSVANDVYLQAPPLLRKPASAPCTACAPASSARGTDTGTQSRCQHTASAPSSRSPTPTRGHDIRPSPAPLQEYNGDMGPLDLGHKKAFALVKEEPLKRPSSRLAPRRRRSDANSSAYRTPPEYPDQVMRTPYPLPLSTVRAVGSMPSQRSAPQSSEYLERYQPVRTTKLRRVAASLSEEGCGRGKMEQTWGNGVGAELRRFFTRR</sequence>
<name>A0A8H4UKG4_9HYPO</name>